<organism evidence="2 3">
    <name type="scientific">Photobacterium chitinilyticum</name>
    <dbReference type="NCBI Taxonomy" id="2485123"/>
    <lineage>
        <taxon>Bacteria</taxon>
        <taxon>Pseudomonadati</taxon>
        <taxon>Pseudomonadota</taxon>
        <taxon>Gammaproteobacteria</taxon>
        <taxon>Vibrionales</taxon>
        <taxon>Vibrionaceae</taxon>
        <taxon>Photobacterium</taxon>
    </lineage>
</organism>
<keyword evidence="1" id="KW-1133">Transmembrane helix</keyword>
<evidence type="ECO:0000256" key="1">
    <source>
        <dbReference type="SAM" id="Phobius"/>
    </source>
</evidence>
<protein>
    <submittedName>
        <fullName evidence="2">Uncharacterized protein</fullName>
    </submittedName>
</protein>
<dbReference type="AlphaFoldDB" id="A0A3S4THR4"/>
<name>A0A3S4THR4_9GAMM</name>
<keyword evidence="1" id="KW-0472">Membrane</keyword>
<gene>
    <name evidence="2" type="ORF">EDI28_24790</name>
</gene>
<proteinExistence type="predicted"/>
<dbReference type="OrthoDB" id="9903952at2"/>
<evidence type="ECO:0000313" key="2">
    <source>
        <dbReference type="EMBL" id="RWX52882.1"/>
    </source>
</evidence>
<feature type="transmembrane region" description="Helical" evidence="1">
    <location>
        <begin position="43"/>
        <end position="61"/>
    </location>
</feature>
<dbReference type="Proteomes" id="UP000287563">
    <property type="component" value="Unassembled WGS sequence"/>
</dbReference>
<reference evidence="2 3" key="1">
    <citation type="submission" date="2018-11" db="EMBL/GenBank/DDBJ databases">
        <title>Photobacterium sp. BEI247 sp. nov., a marine bacterium isolated from Yongle Blue Hole in the South China Sea.</title>
        <authorList>
            <person name="Wang X."/>
        </authorList>
    </citation>
    <scope>NUCLEOTIDE SEQUENCE [LARGE SCALE GENOMIC DNA]</scope>
    <source>
        <strain evidence="3">BEI247</strain>
    </source>
</reference>
<sequence length="66" mass="7430">MAPVKQKFSWKWSLAYGVYIPAGAYFGQLLWRLLRDKSLDELTSLSVIALYIASGIAIVLIRRLAS</sequence>
<dbReference type="EMBL" id="RJLM01000023">
    <property type="protein sequence ID" value="RWX52882.1"/>
    <property type="molecule type" value="Genomic_DNA"/>
</dbReference>
<dbReference type="RefSeq" id="WP_128786507.1">
    <property type="nucleotide sequence ID" value="NZ_RJLM01000023.1"/>
</dbReference>
<comment type="caution">
    <text evidence="2">The sequence shown here is derived from an EMBL/GenBank/DDBJ whole genome shotgun (WGS) entry which is preliminary data.</text>
</comment>
<evidence type="ECO:0000313" key="3">
    <source>
        <dbReference type="Proteomes" id="UP000287563"/>
    </source>
</evidence>
<feature type="transmembrane region" description="Helical" evidence="1">
    <location>
        <begin position="12"/>
        <end position="31"/>
    </location>
</feature>
<accession>A0A3S4THR4</accession>
<keyword evidence="1" id="KW-0812">Transmembrane</keyword>
<keyword evidence="3" id="KW-1185">Reference proteome</keyword>